<dbReference type="InterPro" id="IPR008929">
    <property type="entry name" value="Chondroitin_lyas"/>
</dbReference>
<name>A0A4R5F8V3_9FLAO</name>
<dbReference type="Gene3D" id="2.70.98.70">
    <property type="match status" value="1"/>
</dbReference>
<dbReference type="PANTHER" id="PTHR39210">
    <property type="entry name" value="HEPARIN-SULFATE LYASE"/>
    <property type="match status" value="1"/>
</dbReference>
<comment type="caution">
    <text evidence="7">The sequence shown here is derived from an EMBL/GenBank/DDBJ whole genome shotgun (WGS) entry which is preliminary data.</text>
</comment>
<dbReference type="SUPFAM" id="SSF48230">
    <property type="entry name" value="Chondroitin AC/alginate lyase"/>
    <property type="match status" value="1"/>
</dbReference>
<evidence type="ECO:0000259" key="5">
    <source>
        <dbReference type="Pfam" id="PF05426"/>
    </source>
</evidence>
<protein>
    <submittedName>
        <fullName evidence="7">Alginate lyase family protein</fullName>
    </submittedName>
</protein>
<comment type="subcellular location">
    <subcellularLocation>
        <location evidence="1">Periplasm</location>
    </subcellularLocation>
</comment>
<dbReference type="RefSeq" id="WP_131915780.1">
    <property type="nucleotide sequence ID" value="NZ_SMLG01000004.1"/>
</dbReference>
<evidence type="ECO:0000256" key="4">
    <source>
        <dbReference type="ARBA" id="ARBA00023239"/>
    </source>
</evidence>
<evidence type="ECO:0000313" key="8">
    <source>
        <dbReference type="Proteomes" id="UP000294814"/>
    </source>
</evidence>
<accession>A0A4R5F8V3</accession>
<evidence type="ECO:0000259" key="6">
    <source>
        <dbReference type="Pfam" id="PF07940"/>
    </source>
</evidence>
<gene>
    <name evidence="7" type="ORF">E0I26_07010</name>
</gene>
<dbReference type="OrthoDB" id="9772435at2"/>
<keyword evidence="2" id="KW-0732">Signal</keyword>
<reference evidence="7 8" key="1">
    <citation type="submission" date="2019-03" db="EMBL/GenBank/DDBJ databases">
        <title>Novel species of Flavobacterium.</title>
        <authorList>
            <person name="Liu Q."/>
            <person name="Xin Y.-H."/>
        </authorList>
    </citation>
    <scope>NUCLEOTIDE SEQUENCE [LARGE SCALE GENOMIC DNA]</scope>
    <source>
        <strain evidence="7 8">LB3P52</strain>
    </source>
</reference>
<proteinExistence type="predicted"/>
<keyword evidence="4 7" id="KW-0456">Lyase</keyword>
<dbReference type="EMBL" id="SMLG01000004">
    <property type="protein sequence ID" value="TDE44883.1"/>
    <property type="molecule type" value="Genomic_DNA"/>
</dbReference>
<organism evidence="7 8">
    <name type="scientific">Flavobacterium rhamnosiphilum</name>
    <dbReference type="NCBI Taxonomy" id="2541724"/>
    <lineage>
        <taxon>Bacteria</taxon>
        <taxon>Pseudomonadati</taxon>
        <taxon>Bacteroidota</taxon>
        <taxon>Flavobacteriia</taxon>
        <taxon>Flavobacteriales</taxon>
        <taxon>Flavobacteriaceae</taxon>
        <taxon>Flavobacterium</taxon>
    </lineage>
</organism>
<keyword evidence="8" id="KW-1185">Reference proteome</keyword>
<sequence length="736" mass="83379">MKFKTIKAIGLTALFLVLSDITFAQQYEPLLLLSKSEAKNISQHLGDYKILGKSFSKVKMDADKALEKPIEVPIPIDNGGGYTHEKHKKNYRDLYYAGLAFQVTAEKKYAKFVEQMLLEYAKIYPGLPLHPKRKAEQNSGKLFWQGLNDCVWLVNGIQAYDLVKESIGPKNRAIIERDVFRSMAAFLSESESGKDTFNKIHNHGTWAVAAVGMTGYVLGDKDMVVRALTGSSKDKKSGFLKQIDMLFSPDGYYSEGPYYQRYALQPFMVFAEAINRNQPELKIFEYRNQLLKKASNTVLQLTDSNGYFFPINDALKEKNFMTEELVFATNIVFENYSDTSILPVIQQQNEVSITGAGLKSSEAVQNMKKQEFVKDPMIITDGPEGKSGGLALFRMDTKKKDEQLTAVFKFASQGMGHGHFDRLGIMLFNNDREILQDYGAARFLNVESKNGGRYLDENKTWAQQSVAHNTVIVDEKSHYNGDWKEAEKQVPHTVFSDISNPKIIQIASAVENNAYAGVEMQRTVALIGAEMPFVLDIFSLKSKEKHQYDLNFMFSGQIMETNFDYVPSLTNLTPLGKDNGYQHLWKLAEAKGNQGLSKFTWLNDSRFYTISTLTDDSNKVVVTRLGANDPNFNLRNESGYMIRTNDKQNYTFVSVIEPHGSFDAKLESVQDPHSKLESIQVLKQDENYTAILVNFKNNKSYTLIFANKETSSTSKHKIFLKGKNMEWKGSYTLITN</sequence>
<evidence type="ECO:0000256" key="1">
    <source>
        <dbReference type="ARBA" id="ARBA00004418"/>
    </source>
</evidence>
<dbReference type="InterPro" id="IPR008397">
    <property type="entry name" value="Alginate_lyase_dom"/>
</dbReference>
<evidence type="ECO:0000256" key="3">
    <source>
        <dbReference type="ARBA" id="ARBA00022764"/>
    </source>
</evidence>
<evidence type="ECO:0000256" key="2">
    <source>
        <dbReference type="ARBA" id="ARBA00022729"/>
    </source>
</evidence>
<feature type="domain" description="Heparinase II/III-like C-terminal" evidence="6">
    <location>
        <begin position="382"/>
        <end position="637"/>
    </location>
</feature>
<dbReference type="Proteomes" id="UP000294814">
    <property type="component" value="Unassembled WGS sequence"/>
</dbReference>
<dbReference type="GO" id="GO:0016829">
    <property type="term" value="F:lyase activity"/>
    <property type="evidence" value="ECO:0007669"/>
    <property type="project" value="UniProtKB-KW"/>
</dbReference>
<dbReference type="GO" id="GO:0042597">
    <property type="term" value="C:periplasmic space"/>
    <property type="evidence" value="ECO:0007669"/>
    <property type="project" value="UniProtKB-SubCell"/>
</dbReference>
<feature type="domain" description="Alginate lyase" evidence="5">
    <location>
        <begin position="65"/>
        <end position="303"/>
    </location>
</feature>
<dbReference type="Pfam" id="PF05426">
    <property type="entry name" value="Alginate_lyase"/>
    <property type="match status" value="1"/>
</dbReference>
<dbReference type="Pfam" id="PF07940">
    <property type="entry name" value="Hepar_II_III_C"/>
    <property type="match status" value="1"/>
</dbReference>
<dbReference type="Gene3D" id="1.50.10.100">
    <property type="entry name" value="Chondroitin AC/alginate lyase"/>
    <property type="match status" value="1"/>
</dbReference>
<dbReference type="AlphaFoldDB" id="A0A4R5F8V3"/>
<evidence type="ECO:0000313" key="7">
    <source>
        <dbReference type="EMBL" id="TDE44883.1"/>
    </source>
</evidence>
<dbReference type="InterPro" id="IPR012480">
    <property type="entry name" value="Hepar_II_III_C"/>
</dbReference>
<dbReference type="PANTHER" id="PTHR39210:SF1">
    <property type="entry name" value="HEPARIN-SULFATE LYASE"/>
    <property type="match status" value="1"/>
</dbReference>
<keyword evidence="3" id="KW-0574">Periplasm</keyword>